<protein>
    <submittedName>
        <fullName evidence="1">Uncharacterized protein</fullName>
    </submittedName>
</protein>
<dbReference type="Gramene" id="evm.model.10.471">
    <property type="protein sequence ID" value="cds.evm.model.10.471"/>
    <property type="gene ID" value="evm.TU.10.471"/>
</dbReference>
<evidence type="ECO:0000313" key="2">
    <source>
        <dbReference type="Proteomes" id="UP000596661"/>
    </source>
</evidence>
<name>A0A803QNY5_CANSA</name>
<organism evidence="1 2">
    <name type="scientific">Cannabis sativa</name>
    <name type="common">Hemp</name>
    <name type="synonym">Marijuana</name>
    <dbReference type="NCBI Taxonomy" id="3483"/>
    <lineage>
        <taxon>Eukaryota</taxon>
        <taxon>Viridiplantae</taxon>
        <taxon>Streptophyta</taxon>
        <taxon>Embryophyta</taxon>
        <taxon>Tracheophyta</taxon>
        <taxon>Spermatophyta</taxon>
        <taxon>Magnoliopsida</taxon>
        <taxon>eudicotyledons</taxon>
        <taxon>Gunneridae</taxon>
        <taxon>Pentapetalae</taxon>
        <taxon>rosids</taxon>
        <taxon>fabids</taxon>
        <taxon>Rosales</taxon>
        <taxon>Cannabaceae</taxon>
        <taxon>Cannabis</taxon>
    </lineage>
</organism>
<sequence>MTGLNKSFCITIVYGSNMIVERLGGKPVSASKIVNANAWLALCLADEMKSSAYFHANLKKRIEESMIASFINSSGQIVDEYPLVVDHFIYYFRTNFVHLTMEGLVVARGPTFMRKSGREIKRDEDRVARGGSIIERPVAIKEGPPISLVWEVVACGCQSRTSNRSTLVAGHRSLSGTRRSW</sequence>
<dbReference type="EnsemblPlants" id="evm.model.10.471">
    <property type="protein sequence ID" value="cds.evm.model.10.471"/>
    <property type="gene ID" value="evm.TU.10.471"/>
</dbReference>
<keyword evidence="2" id="KW-1185">Reference proteome</keyword>
<proteinExistence type="predicted"/>
<evidence type="ECO:0000313" key="1">
    <source>
        <dbReference type="EnsemblPlants" id="cds.evm.model.10.471"/>
    </source>
</evidence>
<dbReference type="EMBL" id="UZAU01000806">
    <property type="status" value="NOT_ANNOTATED_CDS"/>
    <property type="molecule type" value="Genomic_DNA"/>
</dbReference>
<dbReference type="Proteomes" id="UP000596661">
    <property type="component" value="Unassembled WGS sequence"/>
</dbReference>
<accession>A0A803QNY5</accession>
<reference evidence="1" key="1">
    <citation type="submission" date="2021-03" db="UniProtKB">
        <authorList>
            <consortium name="EnsemblPlants"/>
        </authorList>
    </citation>
    <scope>IDENTIFICATION</scope>
</reference>
<dbReference type="AlphaFoldDB" id="A0A803QNY5"/>